<accession>A0A7V7GQ95</accession>
<dbReference type="EMBL" id="QOVF01000007">
    <property type="protein sequence ID" value="KAA0691795.1"/>
    <property type="molecule type" value="Genomic_DNA"/>
</dbReference>
<proteinExistence type="predicted"/>
<comment type="caution">
    <text evidence="1">The sequence shown here is derived from an EMBL/GenBank/DDBJ whole genome shotgun (WGS) entry which is preliminary data.</text>
</comment>
<name>A0A7V7GQ95_9GAMM</name>
<reference evidence="1 2" key="1">
    <citation type="submission" date="2018-07" db="EMBL/GenBank/DDBJ databases">
        <title>Pseudomonas laoshanensis sp. nov., isolated from soil.</title>
        <authorList>
            <person name="Sun J."/>
            <person name="Yu L."/>
            <person name="Wang M."/>
            <person name="Zhang C."/>
        </authorList>
    </citation>
    <scope>NUCLEOTIDE SEQUENCE [LARGE SCALE GENOMIC DNA]</scope>
    <source>
        <strain evidence="1 2">Y22</strain>
    </source>
</reference>
<dbReference type="Proteomes" id="UP000463138">
    <property type="component" value="Unassembled WGS sequence"/>
</dbReference>
<gene>
    <name evidence="1" type="ORF">DT594_16275</name>
</gene>
<evidence type="ECO:0000313" key="2">
    <source>
        <dbReference type="Proteomes" id="UP000463138"/>
    </source>
</evidence>
<protein>
    <submittedName>
        <fullName evidence="1">Uncharacterized protein</fullName>
    </submittedName>
</protein>
<organism evidence="1 2">
    <name type="scientific">Halopseudomonas laoshanensis</name>
    <dbReference type="NCBI Taxonomy" id="2268758"/>
    <lineage>
        <taxon>Bacteria</taxon>
        <taxon>Pseudomonadati</taxon>
        <taxon>Pseudomonadota</taxon>
        <taxon>Gammaproteobacteria</taxon>
        <taxon>Pseudomonadales</taxon>
        <taxon>Pseudomonadaceae</taxon>
        <taxon>Halopseudomonas</taxon>
    </lineage>
</organism>
<dbReference type="AlphaFoldDB" id="A0A7V7GQ95"/>
<sequence length="227" mass="25401">MLANVIVNARPHLATHIKPRDASLSSPITINSLWKQGDLPAFEALLGLIRHAELTSDLGQYVEASWAGLHVASFLSISTPLEAVRDEFLQLLWRRFFRTLRDILSPLGVDYQLQAEATRLKRILETATRNGVITGRRKEKARFAYWIAKQIHQAKNGSSPCETDDLLALYLQKGAAKAALGSQTNFIDALRLFEFSSSFSLNDDRDLMAMIKEDGRHISNHARCLSG</sequence>
<evidence type="ECO:0000313" key="1">
    <source>
        <dbReference type="EMBL" id="KAA0691795.1"/>
    </source>
</evidence>
<keyword evidence="2" id="KW-1185">Reference proteome</keyword>